<dbReference type="Gene3D" id="1.20.950.20">
    <property type="entry name" value="Transmembrane di-heme cytochromes, Chain C"/>
    <property type="match status" value="1"/>
</dbReference>
<dbReference type="EMBL" id="CABDVL010000003">
    <property type="protein sequence ID" value="VTM56993.1"/>
    <property type="molecule type" value="Genomic_DNA"/>
</dbReference>
<keyword evidence="6" id="KW-1133">Transmembrane helix</keyword>
<dbReference type="Proteomes" id="UP000507695">
    <property type="component" value="Unassembled WGS sequence"/>
</dbReference>
<evidence type="ECO:0000256" key="8">
    <source>
        <dbReference type="ARBA" id="ARBA00023136"/>
    </source>
</evidence>
<dbReference type="GO" id="GO:0020037">
    <property type="term" value="F:heme binding"/>
    <property type="evidence" value="ECO:0007669"/>
    <property type="project" value="TreeGrafter"/>
</dbReference>
<protein>
    <submittedName>
        <fullName evidence="10">Respiratory nitrate reductase subunit gamma</fullName>
        <ecNumber evidence="10">1.7.99.4</ecNumber>
    </submittedName>
</protein>
<dbReference type="Pfam" id="PF02665">
    <property type="entry name" value="Nitrate_red_gam"/>
    <property type="match status" value="1"/>
</dbReference>
<keyword evidence="7 10" id="KW-0560">Oxidoreductase</keyword>
<accession>A0A4P0Y8Y0</accession>
<gene>
    <name evidence="10" type="primary">narI_1</name>
    <name evidence="10" type="ORF">NCTC9183_04453</name>
</gene>
<comment type="subcellular location">
    <subcellularLocation>
        <location evidence="1">Cell membrane</location>
        <topology evidence="1">Multi-pass membrane protein</topology>
    </subcellularLocation>
</comment>
<evidence type="ECO:0000313" key="10">
    <source>
        <dbReference type="EMBL" id="VTM56993.1"/>
    </source>
</evidence>
<evidence type="ECO:0000256" key="6">
    <source>
        <dbReference type="ARBA" id="ARBA00022989"/>
    </source>
</evidence>
<dbReference type="GO" id="GO:0009055">
    <property type="term" value="F:electron transfer activity"/>
    <property type="evidence" value="ECO:0007669"/>
    <property type="project" value="TreeGrafter"/>
</dbReference>
<evidence type="ECO:0000256" key="1">
    <source>
        <dbReference type="ARBA" id="ARBA00004651"/>
    </source>
</evidence>
<evidence type="ECO:0000256" key="4">
    <source>
        <dbReference type="ARBA" id="ARBA00022692"/>
    </source>
</evidence>
<name>A0A4P0Y8Y0_KLEPN</name>
<dbReference type="PANTHER" id="PTHR30598">
    <property type="entry name" value="NITRATE REDUCTASE PRIVATE CHAPERONE, REDOX ENZYME MATURATION PROTEIN REMP FAMILY"/>
    <property type="match status" value="1"/>
</dbReference>
<keyword evidence="4" id="KW-0812">Transmembrane</keyword>
<reference evidence="10" key="1">
    <citation type="submission" date="2019-04" db="EMBL/GenBank/DDBJ databases">
        <authorList>
            <consortium name="Pathogen Informatics"/>
        </authorList>
    </citation>
    <scope>NUCLEOTIDE SEQUENCE</scope>
    <source>
        <strain evidence="10">NCTC9183</strain>
    </source>
</reference>
<dbReference type="PANTHER" id="PTHR30598:SF3">
    <property type="entry name" value="RESPIRATORY NITRATE REDUCTASE 1 GAMMA CHAIN"/>
    <property type="match status" value="1"/>
</dbReference>
<evidence type="ECO:0000256" key="2">
    <source>
        <dbReference type="ARBA" id="ARBA00022448"/>
    </source>
</evidence>
<dbReference type="InterPro" id="IPR051936">
    <property type="entry name" value="Heme-iron_electron_transfer"/>
</dbReference>
<keyword evidence="5" id="KW-0249">Electron transport</keyword>
<dbReference type="GO" id="GO:0019645">
    <property type="term" value="P:anaerobic electron transport chain"/>
    <property type="evidence" value="ECO:0007669"/>
    <property type="project" value="TreeGrafter"/>
</dbReference>
<evidence type="ECO:0000256" key="5">
    <source>
        <dbReference type="ARBA" id="ARBA00022982"/>
    </source>
</evidence>
<organism evidence="10">
    <name type="scientific">Klebsiella pneumoniae</name>
    <dbReference type="NCBI Taxonomy" id="573"/>
    <lineage>
        <taxon>Bacteria</taxon>
        <taxon>Pseudomonadati</taxon>
        <taxon>Pseudomonadota</taxon>
        <taxon>Gammaproteobacteria</taxon>
        <taxon>Enterobacterales</taxon>
        <taxon>Enterobacteriaceae</taxon>
        <taxon>Klebsiella/Raoultella group</taxon>
        <taxon>Klebsiella</taxon>
        <taxon>Klebsiella pneumoniae complex</taxon>
    </lineage>
</organism>
<evidence type="ECO:0000256" key="3">
    <source>
        <dbReference type="ARBA" id="ARBA00022475"/>
    </source>
</evidence>
<dbReference type="InterPro" id="IPR023234">
    <property type="entry name" value="NarG-like_domain"/>
</dbReference>
<dbReference type="GO" id="GO:0008940">
    <property type="term" value="F:nitrate reductase activity"/>
    <property type="evidence" value="ECO:0007669"/>
    <property type="project" value="TreeGrafter"/>
</dbReference>
<evidence type="ECO:0000259" key="9">
    <source>
        <dbReference type="Pfam" id="PF02665"/>
    </source>
</evidence>
<keyword evidence="8" id="KW-0472">Membrane</keyword>
<dbReference type="InterPro" id="IPR036197">
    <property type="entry name" value="NarG-like_sf"/>
</dbReference>
<dbReference type="EC" id="1.7.99.4" evidence="10"/>
<keyword evidence="2" id="KW-0813">Transport</keyword>
<sequence length="46" mass="5594">MAFIFRVHLVLGMTLFLLFPFSRLVHIWSAPVEYLTRKYQIVRARR</sequence>
<dbReference type="AlphaFoldDB" id="A0A4P0Y8Y0"/>
<keyword evidence="3" id="KW-1003">Cell membrane</keyword>
<dbReference type="GO" id="GO:0005886">
    <property type="term" value="C:plasma membrane"/>
    <property type="evidence" value="ECO:0007669"/>
    <property type="project" value="UniProtKB-SubCell"/>
</dbReference>
<dbReference type="SUPFAM" id="SSF103501">
    <property type="entry name" value="Respiratory nitrate reductase 1 gamma chain"/>
    <property type="match status" value="1"/>
</dbReference>
<evidence type="ECO:0000256" key="7">
    <source>
        <dbReference type="ARBA" id="ARBA00023002"/>
    </source>
</evidence>
<feature type="domain" description="NarG-like" evidence="9">
    <location>
        <begin position="2"/>
        <end position="45"/>
    </location>
</feature>
<proteinExistence type="predicted"/>